<reference evidence="1" key="2">
    <citation type="submission" date="2025-08" db="UniProtKB">
        <authorList>
            <consortium name="Ensembl"/>
        </authorList>
    </citation>
    <scope>IDENTIFICATION</scope>
    <source>
        <strain evidence="1">Hd-rR</strain>
    </source>
</reference>
<sequence length="193" mass="21567">PAWCELNLRGLGIKLAALGKAGNGCTKISQCSDVLYSTVRQTVSKWGCSTSQNSKVSVKDLQKSLAHAHIFVDIKGRMEFTGGHWTKAPLPRKNTAARLKFFTALLGKYSEHTELCVEIIGTTCQRRNLIPTVKYGAAVVMFQGFFGVLRPGQINQDVYPENLRSSVCQMKLNRKWVMRWDKNPNQSSKTTTE</sequence>
<reference evidence="1 2" key="1">
    <citation type="journal article" date="2007" name="Nature">
        <title>The medaka draft genome and insights into vertebrate genome evolution.</title>
        <authorList>
            <person name="Kasahara M."/>
            <person name="Naruse K."/>
            <person name="Sasaki S."/>
            <person name="Nakatani Y."/>
            <person name="Qu W."/>
            <person name="Ahsan B."/>
            <person name="Yamada T."/>
            <person name="Nagayasu Y."/>
            <person name="Doi K."/>
            <person name="Kasai Y."/>
            <person name="Jindo T."/>
            <person name="Kobayashi D."/>
            <person name="Shimada A."/>
            <person name="Toyoda A."/>
            <person name="Kuroki Y."/>
            <person name="Fujiyama A."/>
            <person name="Sasaki T."/>
            <person name="Shimizu A."/>
            <person name="Asakawa S."/>
            <person name="Shimizu N."/>
            <person name="Hashimoto S."/>
            <person name="Yang J."/>
            <person name="Lee Y."/>
            <person name="Matsushima K."/>
            <person name="Sugano S."/>
            <person name="Sakaizumi M."/>
            <person name="Narita T."/>
            <person name="Ohishi K."/>
            <person name="Haga S."/>
            <person name="Ohta F."/>
            <person name="Nomoto H."/>
            <person name="Nogata K."/>
            <person name="Morishita T."/>
            <person name="Endo T."/>
            <person name="Shin-I T."/>
            <person name="Takeda H."/>
            <person name="Morishita S."/>
            <person name="Kohara Y."/>
        </authorList>
    </citation>
    <scope>NUCLEOTIDE SEQUENCE [LARGE SCALE GENOMIC DNA]</scope>
    <source>
        <strain evidence="1 2">Hd-rR</strain>
    </source>
</reference>
<dbReference type="Proteomes" id="UP000001038">
    <property type="component" value="Chromosome 7"/>
</dbReference>
<dbReference type="AlphaFoldDB" id="A0A3B3IGR9"/>
<evidence type="ECO:0000313" key="2">
    <source>
        <dbReference type="Proteomes" id="UP000001038"/>
    </source>
</evidence>
<evidence type="ECO:0000313" key="1">
    <source>
        <dbReference type="Ensembl" id="ENSORLP00000042927.1"/>
    </source>
</evidence>
<reference evidence="1" key="3">
    <citation type="submission" date="2025-09" db="UniProtKB">
        <authorList>
            <consortium name="Ensembl"/>
        </authorList>
    </citation>
    <scope>IDENTIFICATION</scope>
    <source>
        <strain evidence="1">Hd-rR</strain>
    </source>
</reference>
<dbReference type="InParanoid" id="A0A3B3IGR9"/>
<keyword evidence="2" id="KW-1185">Reference proteome</keyword>
<dbReference type="Ensembl" id="ENSORLT00000031149.1">
    <property type="protein sequence ID" value="ENSORLP00000042927.1"/>
    <property type="gene ID" value="ENSORLG00000028638.1"/>
</dbReference>
<organism evidence="1 2">
    <name type="scientific">Oryzias latipes</name>
    <name type="common">Japanese rice fish</name>
    <name type="synonym">Japanese killifish</name>
    <dbReference type="NCBI Taxonomy" id="8090"/>
    <lineage>
        <taxon>Eukaryota</taxon>
        <taxon>Metazoa</taxon>
        <taxon>Chordata</taxon>
        <taxon>Craniata</taxon>
        <taxon>Vertebrata</taxon>
        <taxon>Euteleostomi</taxon>
        <taxon>Actinopterygii</taxon>
        <taxon>Neopterygii</taxon>
        <taxon>Teleostei</taxon>
        <taxon>Neoteleostei</taxon>
        <taxon>Acanthomorphata</taxon>
        <taxon>Ovalentaria</taxon>
        <taxon>Atherinomorphae</taxon>
        <taxon>Beloniformes</taxon>
        <taxon>Adrianichthyidae</taxon>
        <taxon>Oryziinae</taxon>
        <taxon>Oryzias</taxon>
    </lineage>
</organism>
<dbReference type="STRING" id="8090.ENSORLP00000042927"/>
<name>A0A3B3IGR9_ORYLA</name>
<proteinExistence type="predicted"/>
<accession>A0A3B3IGR9</accession>
<protein>
    <submittedName>
        <fullName evidence="1">Uncharacterized protein</fullName>
    </submittedName>
</protein>